<comment type="caution">
    <text evidence="1">The sequence shown here is derived from an EMBL/GenBank/DDBJ whole genome shotgun (WGS) entry which is preliminary data.</text>
</comment>
<proteinExistence type="predicted"/>
<reference evidence="1 2" key="1">
    <citation type="journal article" date="2018" name="Front. Plant Sci.">
        <title>Red Clover (Trifolium pratense) and Zigzag Clover (T. medium) - A Picture of Genomic Similarities and Differences.</title>
        <authorList>
            <person name="Dluhosova J."/>
            <person name="Istvanek J."/>
            <person name="Nedelnik J."/>
            <person name="Repkova J."/>
        </authorList>
    </citation>
    <scope>NUCLEOTIDE SEQUENCE [LARGE SCALE GENOMIC DNA]</scope>
    <source>
        <strain evidence="2">cv. 10/8</strain>
        <tissue evidence="1">Leaf</tissue>
    </source>
</reference>
<organism evidence="1 2">
    <name type="scientific">Trifolium medium</name>
    <dbReference type="NCBI Taxonomy" id="97028"/>
    <lineage>
        <taxon>Eukaryota</taxon>
        <taxon>Viridiplantae</taxon>
        <taxon>Streptophyta</taxon>
        <taxon>Embryophyta</taxon>
        <taxon>Tracheophyta</taxon>
        <taxon>Spermatophyta</taxon>
        <taxon>Magnoliopsida</taxon>
        <taxon>eudicotyledons</taxon>
        <taxon>Gunneridae</taxon>
        <taxon>Pentapetalae</taxon>
        <taxon>rosids</taxon>
        <taxon>fabids</taxon>
        <taxon>Fabales</taxon>
        <taxon>Fabaceae</taxon>
        <taxon>Papilionoideae</taxon>
        <taxon>50 kb inversion clade</taxon>
        <taxon>NPAAA clade</taxon>
        <taxon>Hologalegina</taxon>
        <taxon>IRL clade</taxon>
        <taxon>Trifolieae</taxon>
        <taxon>Trifolium</taxon>
    </lineage>
</organism>
<sequence>MFKSRYFPRSDFMEAKVGFQPSYAWRSLLAAKEVVKAGARWVIGDGHKVKIFHDSWIPTTKGFKLQDQVGGVDPEATVSMLIDVDTKQWNRGLIYSTFNNYVAKQILSISISVRLPAVTTRF</sequence>
<keyword evidence="2" id="KW-1185">Reference proteome</keyword>
<evidence type="ECO:0000313" key="1">
    <source>
        <dbReference type="EMBL" id="MCI29441.1"/>
    </source>
</evidence>
<protein>
    <submittedName>
        <fullName evidence="1">Uncharacterized protein</fullName>
    </submittedName>
</protein>
<dbReference type="EMBL" id="LXQA010172546">
    <property type="protein sequence ID" value="MCI29441.1"/>
    <property type="molecule type" value="Genomic_DNA"/>
</dbReference>
<evidence type="ECO:0000313" key="2">
    <source>
        <dbReference type="Proteomes" id="UP000265520"/>
    </source>
</evidence>
<accession>A0A392QYL9</accession>
<dbReference type="AlphaFoldDB" id="A0A392QYL9"/>
<name>A0A392QYL9_9FABA</name>
<dbReference type="Proteomes" id="UP000265520">
    <property type="component" value="Unassembled WGS sequence"/>
</dbReference>